<dbReference type="SUPFAM" id="SSF63712">
    <property type="entry name" value="Nicotinic receptor ligand binding domain-like"/>
    <property type="match status" value="1"/>
</dbReference>
<dbReference type="InterPro" id="IPR006201">
    <property type="entry name" value="Neur_channel"/>
</dbReference>
<dbReference type="InterPro" id="IPR006202">
    <property type="entry name" value="Neur_chan_lig-bd"/>
</dbReference>
<keyword evidence="4" id="KW-1185">Reference proteome</keyword>
<dbReference type="AlphaFoldDB" id="A0A553N8Z8"/>
<dbReference type="GO" id="GO:0016020">
    <property type="term" value="C:membrane"/>
    <property type="evidence" value="ECO:0007669"/>
    <property type="project" value="InterPro"/>
</dbReference>
<dbReference type="InterPro" id="IPR036734">
    <property type="entry name" value="Neur_chan_lig-bd_sf"/>
</dbReference>
<evidence type="ECO:0000259" key="2">
    <source>
        <dbReference type="Pfam" id="PF02931"/>
    </source>
</evidence>
<dbReference type="OMA" id="IVESHAY"/>
<feature type="domain" description="Neurotransmitter-gated ion-channel ligand-binding" evidence="2">
    <location>
        <begin position="38"/>
        <end position="235"/>
    </location>
</feature>
<feature type="signal peptide" evidence="1">
    <location>
        <begin position="1"/>
        <end position="16"/>
    </location>
</feature>
<comment type="caution">
    <text evidence="3">The sequence shown here is derived from an EMBL/GenBank/DDBJ whole genome shotgun (WGS) entry which is preliminary data.</text>
</comment>
<dbReference type="PANTHER" id="PTHR18945">
    <property type="entry name" value="NEUROTRANSMITTER GATED ION CHANNEL"/>
    <property type="match status" value="1"/>
</dbReference>
<proteinExistence type="predicted"/>
<feature type="chain" id="PRO_5021801654" description="Neurotransmitter-gated ion-channel ligand-binding domain-containing protein" evidence="1">
    <location>
        <begin position="17"/>
        <end position="240"/>
    </location>
</feature>
<accession>A0A553N8Z8</accession>
<dbReference type="Proteomes" id="UP000318571">
    <property type="component" value="Chromosome 8"/>
</dbReference>
<dbReference type="Pfam" id="PF02931">
    <property type="entry name" value="Neur_chan_LBD"/>
    <property type="match status" value="1"/>
</dbReference>
<organism evidence="3 4">
    <name type="scientific">Tigriopus californicus</name>
    <name type="common">Marine copepod</name>
    <dbReference type="NCBI Taxonomy" id="6832"/>
    <lineage>
        <taxon>Eukaryota</taxon>
        <taxon>Metazoa</taxon>
        <taxon>Ecdysozoa</taxon>
        <taxon>Arthropoda</taxon>
        <taxon>Crustacea</taxon>
        <taxon>Multicrustacea</taxon>
        <taxon>Hexanauplia</taxon>
        <taxon>Copepoda</taxon>
        <taxon>Harpacticoida</taxon>
        <taxon>Harpacticidae</taxon>
        <taxon>Tigriopus</taxon>
    </lineage>
</organism>
<dbReference type="GO" id="GO:0005230">
    <property type="term" value="F:extracellular ligand-gated monoatomic ion channel activity"/>
    <property type="evidence" value="ECO:0007669"/>
    <property type="project" value="InterPro"/>
</dbReference>
<dbReference type="GO" id="GO:0004888">
    <property type="term" value="F:transmembrane signaling receptor activity"/>
    <property type="evidence" value="ECO:0007669"/>
    <property type="project" value="InterPro"/>
</dbReference>
<keyword evidence="1" id="KW-0732">Signal</keyword>
<gene>
    <name evidence="3" type="ORF">TCAL_08462</name>
</gene>
<sequence length="240" mass="27185">MKTLIAIALLVVSVCARPYGHGLSHRNPLLRYQHPESRSYDKSIRPNYNEEPAKVSVNIYFREIGPLNPERDEVQIQMTFRQFYNDPRLQHDKDAPITLVGEDAKRVWQPDTFFRFGRSSKIMQTFAPNQLAKISAEGDVTLSTRLIHTTGCQGLGKAMELGQSISCPIEIASYGLSADDVEYVWQEGEESPVKATDKQNMYLGNKFTFDGFEVNNKRLKTNTAEYSTLVVNLKLKSTST</sequence>
<dbReference type="OrthoDB" id="6482606at2759"/>
<protein>
    <recommendedName>
        <fullName evidence="2">Neurotransmitter-gated ion-channel ligand-binding domain-containing protein</fullName>
    </recommendedName>
</protein>
<evidence type="ECO:0000313" key="4">
    <source>
        <dbReference type="Proteomes" id="UP000318571"/>
    </source>
</evidence>
<dbReference type="STRING" id="6832.A0A553N8Z8"/>
<evidence type="ECO:0000313" key="3">
    <source>
        <dbReference type="EMBL" id="TRY61911.1"/>
    </source>
</evidence>
<dbReference type="Gene3D" id="2.70.170.10">
    <property type="entry name" value="Neurotransmitter-gated ion-channel ligand-binding domain"/>
    <property type="match status" value="1"/>
</dbReference>
<reference evidence="3 4" key="1">
    <citation type="journal article" date="2018" name="Nat. Ecol. Evol.">
        <title>Genomic signatures of mitonuclear coevolution across populations of Tigriopus californicus.</title>
        <authorList>
            <person name="Barreto F.S."/>
            <person name="Watson E.T."/>
            <person name="Lima T.G."/>
            <person name="Willett C.S."/>
            <person name="Edmands S."/>
            <person name="Li W."/>
            <person name="Burton R.S."/>
        </authorList>
    </citation>
    <scope>NUCLEOTIDE SEQUENCE [LARGE SCALE GENOMIC DNA]</scope>
    <source>
        <strain evidence="3 4">San Diego</strain>
    </source>
</reference>
<name>A0A553N8Z8_TIGCA</name>
<dbReference type="EMBL" id="VCGU01000459">
    <property type="protein sequence ID" value="TRY61911.1"/>
    <property type="molecule type" value="Genomic_DNA"/>
</dbReference>
<evidence type="ECO:0000256" key="1">
    <source>
        <dbReference type="SAM" id="SignalP"/>
    </source>
</evidence>